<dbReference type="InterPro" id="IPR015422">
    <property type="entry name" value="PyrdxlP-dep_Trfase_small"/>
</dbReference>
<comment type="caution">
    <text evidence="10">The sequence shown here is derived from an EMBL/GenBank/DDBJ whole genome shotgun (WGS) entry which is preliminary data.</text>
</comment>
<evidence type="ECO:0000313" key="10">
    <source>
        <dbReference type="EMBL" id="HIR40131.1"/>
    </source>
</evidence>
<evidence type="ECO:0000256" key="2">
    <source>
        <dbReference type="ARBA" id="ARBA00005011"/>
    </source>
</evidence>
<dbReference type="NCBIfam" id="TIGR01141">
    <property type="entry name" value="hisC"/>
    <property type="match status" value="1"/>
</dbReference>
<keyword evidence="8" id="KW-0028">Amino-acid biosynthesis</keyword>
<comment type="pathway">
    <text evidence="2 8">Amino-acid biosynthesis; L-histidine biosynthesis; L-histidine from 5-phospho-alpha-D-ribose 1-diphosphate: step 7/9.</text>
</comment>
<dbReference type="EMBL" id="DVHB01000127">
    <property type="protein sequence ID" value="HIR40131.1"/>
    <property type="molecule type" value="Genomic_DNA"/>
</dbReference>
<comment type="subunit">
    <text evidence="3 8">Homodimer.</text>
</comment>
<keyword evidence="5 8" id="KW-0808">Transferase</keyword>
<dbReference type="Proteomes" id="UP000824179">
    <property type="component" value="Unassembled WGS sequence"/>
</dbReference>
<dbReference type="Pfam" id="PF00155">
    <property type="entry name" value="Aminotran_1_2"/>
    <property type="match status" value="1"/>
</dbReference>
<evidence type="ECO:0000256" key="6">
    <source>
        <dbReference type="ARBA" id="ARBA00022898"/>
    </source>
</evidence>
<comment type="similarity">
    <text evidence="8">Belongs to the class-II pyridoxal-phosphate-dependent aminotransferase family. Histidinol-phosphate aminotransferase subfamily.</text>
</comment>
<comment type="cofactor">
    <cofactor evidence="1 8">
        <name>pyridoxal 5'-phosphate</name>
        <dbReference type="ChEBI" id="CHEBI:597326"/>
    </cofactor>
</comment>
<dbReference type="EC" id="2.6.1.9" evidence="8"/>
<evidence type="ECO:0000256" key="1">
    <source>
        <dbReference type="ARBA" id="ARBA00001933"/>
    </source>
</evidence>
<evidence type="ECO:0000256" key="3">
    <source>
        <dbReference type="ARBA" id="ARBA00011738"/>
    </source>
</evidence>
<dbReference type="InterPro" id="IPR015421">
    <property type="entry name" value="PyrdxlP-dep_Trfase_major"/>
</dbReference>
<name>A0A9D1AI28_9FIRM</name>
<evidence type="ECO:0000256" key="7">
    <source>
        <dbReference type="ARBA" id="ARBA00047481"/>
    </source>
</evidence>
<gene>
    <name evidence="8" type="primary">hisC</name>
    <name evidence="10" type="ORF">IAB90_07110</name>
</gene>
<reference evidence="10" key="1">
    <citation type="submission" date="2020-10" db="EMBL/GenBank/DDBJ databases">
        <authorList>
            <person name="Gilroy R."/>
        </authorList>
    </citation>
    <scope>NUCLEOTIDE SEQUENCE</scope>
    <source>
        <strain evidence="10">ChiW25-3613</strain>
    </source>
</reference>
<dbReference type="GO" id="GO:0000105">
    <property type="term" value="P:L-histidine biosynthetic process"/>
    <property type="evidence" value="ECO:0007669"/>
    <property type="project" value="UniProtKB-UniRule"/>
</dbReference>
<dbReference type="GO" id="GO:0004400">
    <property type="term" value="F:histidinol-phosphate transaminase activity"/>
    <property type="evidence" value="ECO:0007669"/>
    <property type="project" value="UniProtKB-UniRule"/>
</dbReference>
<dbReference type="PANTHER" id="PTHR43643">
    <property type="entry name" value="HISTIDINOL-PHOSPHATE AMINOTRANSFERASE 2"/>
    <property type="match status" value="1"/>
</dbReference>
<dbReference type="InterPro" id="IPR001917">
    <property type="entry name" value="Aminotrans_II_pyridoxalP_BS"/>
</dbReference>
<keyword evidence="8" id="KW-0368">Histidine biosynthesis</keyword>
<dbReference type="PANTHER" id="PTHR43643:SF3">
    <property type="entry name" value="HISTIDINOL-PHOSPHATE AMINOTRANSFERASE"/>
    <property type="match status" value="1"/>
</dbReference>
<dbReference type="SUPFAM" id="SSF53383">
    <property type="entry name" value="PLP-dependent transferases"/>
    <property type="match status" value="1"/>
</dbReference>
<comment type="catalytic activity">
    <reaction evidence="7 8">
        <text>L-histidinol phosphate + 2-oxoglutarate = 3-(imidazol-4-yl)-2-oxopropyl phosphate + L-glutamate</text>
        <dbReference type="Rhea" id="RHEA:23744"/>
        <dbReference type="ChEBI" id="CHEBI:16810"/>
        <dbReference type="ChEBI" id="CHEBI:29985"/>
        <dbReference type="ChEBI" id="CHEBI:57766"/>
        <dbReference type="ChEBI" id="CHEBI:57980"/>
        <dbReference type="EC" id="2.6.1.9"/>
    </reaction>
</comment>
<dbReference type="PROSITE" id="PS00599">
    <property type="entry name" value="AA_TRANSFER_CLASS_2"/>
    <property type="match status" value="1"/>
</dbReference>
<evidence type="ECO:0000259" key="9">
    <source>
        <dbReference type="Pfam" id="PF00155"/>
    </source>
</evidence>
<dbReference type="InterPro" id="IPR005861">
    <property type="entry name" value="HisP_aminotrans"/>
</dbReference>
<dbReference type="GO" id="GO:0030170">
    <property type="term" value="F:pyridoxal phosphate binding"/>
    <property type="evidence" value="ECO:0007669"/>
    <property type="project" value="InterPro"/>
</dbReference>
<accession>A0A9D1AI28</accession>
<reference evidence="10" key="2">
    <citation type="journal article" date="2021" name="PeerJ">
        <title>Extensive microbial diversity within the chicken gut microbiome revealed by metagenomics and culture.</title>
        <authorList>
            <person name="Gilroy R."/>
            <person name="Ravi A."/>
            <person name="Getino M."/>
            <person name="Pursley I."/>
            <person name="Horton D.L."/>
            <person name="Alikhan N.F."/>
            <person name="Baker D."/>
            <person name="Gharbi K."/>
            <person name="Hall N."/>
            <person name="Watson M."/>
            <person name="Adriaenssens E.M."/>
            <person name="Foster-Nyarko E."/>
            <person name="Jarju S."/>
            <person name="Secka A."/>
            <person name="Antonio M."/>
            <person name="Oren A."/>
            <person name="Chaudhuri R.R."/>
            <person name="La Ragione R."/>
            <person name="Hildebrand F."/>
            <person name="Pallen M.J."/>
        </authorList>
    </citation>
    <scope>NUCLEOTIDE SEQUENCE</scope>
    <source>
        <strain evidence="10">ChiW25-3613</strain>
    </source>
</reference>
<evidence type="ECO:0000313" key="11">
    <source>
        <dbReference type="Proteomes" id="UP000824179"/>
    </source>
</evidence>
<dbReference type="Gene3D" id="3.90.1150.10">
    <property type="entry name" value="Aspartate Aminotransferase, domain 1"/>
    <property type="match status" value="1"/>
</dbReference>
<keyword evidence="6 8" id="KW-0663">Pyridoxal phosphate</keyword>
<dbReference type="InterPro" id="IPR004839">
    <property type="entry name" value="Aminotransferase_I/II_large"/>
</dbReference>
<evidence type="ECO:0000256" key="8">
    <source>
        <dbReference type="HAMAP-Rule" id="MF_01023"/>
    </source>
</evidence>
<keyword evidence="4 8" id="KW-0032">Aminotransferase</keyword>
<proteinExistence type="inferred from homology"/>
<feature type="domain" description="Aminotransferase class I/classII large" evidence="9">
    <location>
        <begin position="26"/>
        <end position="344"/>
    </location>
</feature>
<feature type="modified residue" description="N6-(pyridoxal phosphate)lysine" evidence="8">
    <location>
        <position position="208"/>
    </location>
</feature>
<sequence>MSEFLSKDLKGLEPYVPGEQPQDRRYVKLNTNESPFPPAPGAVEAAKAQTGALNLYSDPVCAPLKRAVAAVYGLEECNVTAGNGSDENLAHIFRAFLTDKGVAFPDITYGFYPVLCSLLNMEHKTVPLKEDFSIDISDYENIDCPVCIANPNAQTGMYLPPAEIEKLLLQNAGRLVIIDEAYIDFGGTSCAPLVNKYKNLIVVQTMSKSRSLAGARVGFAFACKDIIADLESVRASFNPYNINRMSMFAAVESLKDKSYFEECTQKIAFVREYTAVNLMELGFKVLPSRANFLLASHKSIGGGELYARLKERGILVRHFSDERIRNFVRVSIGSKEQMDLFLGAVRAILGEV</sequence>
<organism evidence="10 11">
    <name type="scientific">Candidatus Coproplasma stercoripullorum</name>
    <dbReference type="NCBI Taxonomy" id="2840751"/>
    <lineage>
        <taxon>Bacteria</taxon>
        <taxon>Bacillati</taxon>
        <taxon>Bacillota</taxon>
        <taxon>Clostridia</taxon>
        <taxon>Eubacteriales</taxon>
        <taxon>Candidatus Coproplasma</taxon>
    </lineage>
</organism>
<evidence type="ECO:0000256" key="5">
    <source>
        <dbReference type="ARBA" id="ARBA00022679"/>
    </source>
</evidence>
<dbReference type="InterPro" id="IPR015424">
    <property type="entry name" value="PyrdxlP-dep_Trfase"/>
</dbReference>
<dbReference type="CDD" id="cd00609">
    <property type="entry name" value="AAT_like"/>
    <property type="match status" value="1"/>
</dbReference>
<protein>
    <recommendedName>
        <fullName evidence="8">Histidinol-phosphate aminotransferase</fullName>
        <ecNumber evidence="8">2.6.1.9</ecNumber>
    </recommendedName>
    <alternativeName>
        <fullName evidence="8">Imidazole acetol-phosphate transaminase</fullName>
    </alternativeName>
</protein>
<dbReference type="AlphaFoldDB" id="A0A9D1AI28"/>
<dbReference type="InterPro" id="IPR050106">
    <property type="entry name" value="HistidinolP_aminotransfase"/>
</dbReference>
<dbReference type="HAMAP" id="MF_01023">
    <property type="entry name" value="HisC_aminotrans_2"/>
    <property type="match status" value="1"/>
</dbReference>
<dbReference type="Gene3D" id="3.40.640.10">
    <property type="entry name" value="Type I PLP-dependent aspartate aminotransferase-like (Major domain)"/>
    <property type="match status" value="1"/>
</dbReference>
<evidence type="ECO:0000256" key="4">
    <source>
        <dbReference type="ARBA" id="ARBA00022576"/>
    </source>
</evidence>